<name>A0A7Y0L676_9FIRM</name>
<evidence type="ECO:0000256" key="4">
    <source>
        <dbReference type="ARBA" id="ARBA00022842"/>
    </source>
</evidence>
<evidence type="ECO:0000256" key="1">
    <source>
        <dbReference type="ARBA" id="ARBA00001946"/>
    </source>
</evidence>
<keyword evidence="3" id="KW-0479">Metal-binding</keyword>
<dbReference type="GO" id="GO:0016787">
    <property type="term" value="F:hydrolase activity"/>
    <property type="evidence" value="ECO:0007669"/>
    <property type="project" value="UniProtKB-KW"/>
</dbReference>
<evidence type="ECO:0000256" key="2">
    <source>
        <dbReference type="ARBA" id="ARBA00006171"/>
    </source>
</evidence>
<dbReference type="PANTHER" id="PTHR46193">
    <property type="entry name" value="6-PHOSPHOGLUCONATE PHOSPHATASE"/>
    <property type="match status" value="1"/>
</dbReference>
<keyword evidence="5" id="KW-0378">Hydrolase</keyword>
<dbReference type="InterPro" id="IPR023198">
    <property type="entry name" value="PGP-like_dom2"/>
</dbReference>
<dbReference type="SFLD" id="SFLDS00003">
    <property type="entry name" value="Haloacid_Dehalogenase"/>
    <property type="match status" value="1"/>
</dbReference>
<comment type="caution">
    <text evidence="5">The sequence shown here is derived from an EMBL/GenBank/DDBJ whole genome shotgun (WGS) entry which is preliminary data.</text>
</comment>
<dbReference type="EMBL" id="JABBVZ010000081">
    <property type="protein sequence ID" value="NMP24059.1"/>
    <property type="molecule type" value="Genomic_DNA"/>
</dbReference>
<protein>
    <submittedName>
        <fullName evidence="5">HAD-IA family hydrolase</fullName>
    </submittedName>
</protein>
<evidence type="ECO:0000313" key="5">
    <source>
        <dbReference type="EMBL" id="NMP24059.1"/>
    </source>
</evidence>
<dbReference type="AlphaFoldDB" id="A0A7Y0L676"/>
<dbReference type="SUPFAM" id="SSF56784">
    <property type="entry name" value="HAD-like"/>
    <property type="match status" value="1"/>
</dbReference>
<dbReference type="Gene3D" id="1.10.150.240">
    <property type="entry name" value="Putative phosphatase, domain 2"/>
    <property type="match status" value="1"/>
</dbReference>
<reference evidence="5 6" key="1">
    <citation type="submission" date="2020-04" db="EMBL/GenBank/DDBJ databases">
        <authorList>
            <person name="Zhang R."/>
            <person name="Schippers A."/>
        </authorList>
    </citation>
    <scope>NUCLEOTIDE SEQUENCE [LARGE SCALE GENOMIC DNA]</scope>
    <source>
        <strain evidence="5 6">DSM 109850</strain>
    </source>
</reference>
<sequence length="245" mass="27346">MPNHLFDKDGNSIQRRYNGGEIGGDTIKAIIWDFDGTIVDTETPQFEAWQALFGEFGARLEPHVWGKMVGTVTDWDLFDVLERLTGGPVQRIKLERKVRRLIEKKMTEAPIRDGVGEIITEAAGRGLRQAVASSSPRWWIREFLRRHRLESYFAAIASADDVRRVKPDPEVYLTALARLKVGPLEAIAIEDSPHGSRAALQAGIPCLVVPNPSTMELPFPVGVHRLDTLKGVTLDGLQAVFQDVR</sequence>
<dbReference type="GO" id="GO:0046872">
    <property type="term" value="F:metal ion binding"/>
    <property type="evidence" value="ECO:0007669"/>
    <property type="project" value="UniProtKB-KW"/>
</dbReference>
<dbReference type="InterPro" id="IPR041492">
    <property type="entry name" value="HAD_2"/>
</dbReference>
<gene>
    <name evidence="5" type="ORF">HIJ39_17135</name>
</gene>
<organism evidence="5 6">
    <name type="scientific">Sulfobacillus harzensis</name>
    <dbReference type="NCBI Taxonomy" id="2729629"/>
    <lineage>
        <taxon>Bacteria</taxon>
        <taxon>Bacillati</taxon>
        <taxon>Bacillota</taxon>
        <taxon>Clostridia</taxon>
        <taxon>Eubacteriales</taxon>
        <taxon>Clostridiales Family XVII. Incertae Sedis</taxon>
        <taxon>Sulfobacillus</taxon>
    </lineage>
</organism>
<proteinExistence type="inferred from homology"/>
<keyword evidence="6" id="KW-1185">Reference proteome</keyword>
<dbReference type="Pfam" id="PF13419">
    <property type="entry name" value="HAD_2"/>
    <property type="match status" value="1"/>
</dbReference>
<dbReference type="NCBIfam" id="TIGR01509">
    <property type="entry name" value="HAD-SF-IA-v3"/>
    <property type="match status" value="1"/>
</dbReference>
<dbReference type="InterPro" id="IPR006439">
    <property type="entry name" value="HAD-SF_hydro_IA"/>
</dbReference>
<dbReference type="Gene3D" id="3.40.50.1000">
    <property type="entry name" value="HAD superfamily/HAD-like"/>
    <property type="match status" value="1"/>
</dbReference>
<dbReference type="InterPro" id="IPR023214">
    <property type="entry name" value="HAD_sf"/>
</dbReference>
<evidence type="ECO:0000256" key="3">
    <source>
        <dbReference type="ARBA" id="ARBA00022723"/>
    </source>
</evidence>
<dbReference type="InterPro" id="IPR051600">
    <property type="entry name" value="Beta-PGM-like"/>
</dbReference>
<dbReference type="PANTHER" id="PTHR46193:SF21">
    <property type="entry name" value="SLL1138 PROTEIN"/>
    <property type="match status" value="1"/>
</dbReference>
<keyword evidence="4" id="KW-0460">Magnesium</keyword>
<dbReference type="SFLD" id="SFLDG01129">
    <property type="entry name" value="C1.5:_HAD__Beta-PGM__Phosphata"/>
    <property type="match status" value="1"/>
</dbReference>
<dbReference type="Proteomes" id="UP000533476">
    <property type="component" value="Unassembled WGS sequence"/>
</dbReference>
<dbReference type="PRINTS" id="PR00413">
    <property type="entry name" value="HADHALOGNASE"/>
</dbReference>
<comment type="cofactor">
    <cofactor evidence="1">
        <name>Mg(2+)</name>
        <dbReference type="ChEBI" id="CHEBI:18420"/>
    </cofactor>
</comment>
<evidence type="ECO:0000313" key="6">
    <source>
        <dbReference type="Proteomes" id="UP000533476"/>
    </source>
</evidence>
<dbReference type="InterPro" id="IPR036412">
    <property type="entry name" value="HAD-like_sf"/>
</dbReference>
<comment type="similarity">
    <text evidence="2">Belongs to the HAD-like hydrolase superfamily. CbbY/CbbZ/Gph/YieH family.</text>
</comment>
<accession>A0A7Y0L676</accession>